<dbReference type="SUPFAM" id="SSF55781">
    <property type="entry name" value="GAF domain-like"/>
    <property type="match status" value="1"/>
</dbReference>
<keyword evidence="5 7" id="KW-0418">Kinase</keyword>
<reference evidence="7" key="1">
    <citation type="submission" date="2020-10" db="EMBL/GenBank/DDBJ databases">
        <title>Mucilaginibacter mali sp. nov., isolated from rhizosphere soil of apple orchard.</title>
        <authorList>
            <person name="Lee J.-S."/>
            <person name="Kim H.S."/>
            <person name="Kim J.-S."/>
        </authorList>
    </citation>
    <scope>NUCLEOTIDE SEQUENCE</scope>
    <source>
        <strain evidence="7">KCTC 22746</strain>
    </source>
</reference>
<dbReference type="GO" id="GO:0030295">
    <property type="term" value="F:protein kinase activator activity"/>
    <property type="evidence" value="ECO:0007669"/>
    <property type="project" value="TreeGrafter"/>
</dbReference>
<dbReference type="InterPro" id="IPR003661">
    <property type="entry name" value="HisK_dim/P_dom"/>
</dbReference>
<dbReference type="InterPro" id="IPR036097">
    <property type="entry name" value="HisK_dim/P_sf"/>
</dbReference>
<name>A0A929KVL3_9SPHI</name>
<dbReference type="SMART" id="SM00388">
    <property type="entry name" value="HisKA"/>
    <property type="match status" value="1"/>
</dbReference>
<keyword evidence="3" id="KW-0597">Phosphoprotein</keyword>
<dbReference type="Pfam" id="PF02518">
    <property type="entry name" value="HATPase_c"/>
    <property type="match status" value="1"/>
</dbReference>
<protein>
    <recommendedName>
        <fullName evidence="2">histidine kinase</fullName>
        <ecNumber evidence="2">2.7.13.3</ecNumber>
    </recommendedName>
</protein>
<dbReference type="SMART" id="SM00387">
    <property type="entry name" value="HATPase_c"/>
    <property type="match status" value="1"/>
</dbReference>
<gene>
    <name evidence="7" type="ORF">IRJ16_08690</name>
</gene>
<evidence type="ECO:0000256" key="3">
    <source>
        <dbReference type="ARBA" id="ARBA00022553"/>
    </source>
</evidence>
<evidence type="ECO:0000256" key="5">
    <source>
        <dbReference type="ARBA" id="ARBA00022777"/>
    </source>
</evidence>
<dbReference type="AlphaFoldDB" id="A0A929KVL3"/>
<sequence>MGFATVARVTEDRWVACAVKDNINFGLKVGGELKVETTLCHEVREFREEIVVDDFELDSKYKGHHTPLLYGLRSYISVPIWLKGGRFFGTLCAIDPNPAAVNNPETIGMFNLYAELISMHFDNYEQLEAAQTSLSQEKEIAVLREQFIAVLSHDLRNPVGAVKNVAQLMHRGRLDEAGTKRFAGVLLNSHHRMMGLINNLTDFARGRMGAGIVLQQSAEQMELPLRHVVEELQLIWPEREIDLQTDLEHPVYCDSKRVAQLFSNLLGNALIHGAADGPILINAESGPNKFLLFIQNSGKPIPESIMANIFQPFAKGHEKPGQDGLGLGLYIASEIARAHGGTLEVRSDDETTIFTFTTPNNIYQ</sequence>
<dbReference type="Gene3D" id="3.30.565.10">
    <property type="entry name" value="Histidine kinase-like ATPase, C-terminal domain"/>
    <property type="match status" value="1"/>
</dbReference>
<dbReference type="EMBL" id="JADFFL010000003">
    <property type="protein sequence ID" value="MBE9661962.1"/>
    <property type="molecule type" value="Genomic_DNA"/>
</dbReference>
<dbReference type="PROSITE" id="PS50109">
    <property type="entry name" value="HIS_KIN"/>
    <property type="match status" value="1"/>
</dbReference>
<dbReference type="InterPro" id="IPR036890">
    <property type="entry name" value="HATPase_C_sf"/>
</dbReference>
<dbReference type="GO" id="GO:0000155">
    <property type="term" value="F:phosphorelay sensor kinase activity"/>
    <property type="evidence" value="ECO:0007669"/>
    <property type="project" value="InterPro"/>
</dbReference>
<keyword evidence="4" id="KW-0808">Transferase</keyword>
<dbReference type="InterPro" id="IPR003594">
    <property type="entry name" value="HATPase_dom"/>
</dbReference>
<evidence type="ECO:0000313" key="7">
    <source>
        <dbReference type="EMBL" id="MBE9661962.1"/>
    </source>
</evidence>
<dbReference type="CDD" id="cd00082">
    <property type="entry name" value="HisKA"/>
    <property type="match status" value="1"/>
</dbReference>
<dbReference type="Proteomes" id="UP000622475">
    <property type="component" value="Unassembled WGS sequence"/>
</dbReference>
<comment type="caution">
    <text evidence="7">The sequence shown here is derived from an EMBL/GenBank/DDBJ whole genome shotgun (WGS) entry which is preliminary data.</text>
</comment>
<feature type="domain" description="Histidine kinase" evidence="6">
    <location>
        <begin position="150"/>
        <end position="362"/>
    </location>
</feature>
<dbReference type="InterPro" id="IPR005467">
    <property type="entry name" value="His_kinase_dom"/>
</dbReference>
<evidence type="ECO:0000256" key="1">
    <source>
        <dbReference type="ARBA" id="ARBA00000085"/>
    </source>
</evidence>
<evidence type="ECO:0000256" key="4">
    <source>
        <dbReference type="ARBA" id="ARBA00022679"/>
    </source>
</evidence>
<organism evidence="7 8">
    <name type="scientific">Mucilaginibacter myungsuensis</name>
    <dbReference type="NCBI Taxonomy" id="649104"/>
    <lineage>
        <taxon>Bacteria</taxon>
        <taxon>Pseudomonadati</taxon>
        <taxon>Bacteroidota</taxon>
        <taxon>Sphingobacteriia</taxon>
        <taxon>Sphingobacteriales</taxon>
        <taxon>Sphingobacteriaceae</taxon>
        <taxon>Mucilaginibacter</taxon>
    </lineage>
</organism>
<dbReference type="Pfam" id="PF01590">
    <property type="entry name" value="GAF"/>
    <property type="match status" value="1"/>
</dbReference>
<dbReference type="InterPro" id="IPR050351">
    <property type="entry name" value="BphY/WalK/GraS-like"/>
</dbReference>
<dbReference type="Pfam" id="PF00512">
    <property type="entry name" value="HisKA"/>
    <property type="match status" value="1"/>
</dbReference>
<dbReference type="CDD" id="cd00075">
    <property type="entry name" value="HATPase"/>
    <property type="match status" value="1"/>
</dbReference>
<dbReference type="EC" id="2.7.13.3" evidence="2"/>
<dbReference type="Gene3D" id="1.10.287.130">
    <property type="match status" value="1"/>
</dbReference>
<dbReference type="InterPro" id="IPR029016">
    <property type="entry name" value="GAF-like_dom_sf"/>
</dbReference>
<dbReference type="SUPFAM" id="SSF55874">
    <property type="entry name" value="ATPase domain of HSP90 chaperone/DNA topoisomerase II/histidine kinase"/>
    <property type="match status" value="1"/>
</dbReference>
<evidence type="ECO:0000313" key="8">
    <source>
        <dbReference type="Proteomes" id="UP000622475"/>
    </source>
</evidence>
<proteinExistence type="predicted"/>
<accession>A0A929KVL3</accession>
<evidence type="ECO:0000259" key="6">
    <source>
        <dbReference type="PROSITE" id="PS50109"/>
    </source>
</evidence>
<dbReference type="Gene3D" id="3.30.450.40">
    <property type="match status" value="1"/>
</dbReference>
<dbReference type="InterPro" id="IPR003018">
    <property type="entry name" value="GAF"/>
</dbReference>
<keyword evidence="8" id="KW-1185">Reference proteome</keyword>
<dbReference type="GO" id="GO:0007234">
    <property type="term" value="P:osmosensory signaling via phosphorelay pathway"/>
    <property type="evidence" value="ECO:0007669"/>
    <property type="project" value="TreeGrafter"/>
</dbReference>
<dbReference type="PANTHER" id="PTHR42878:SF13">
    <property type="entry name" value="HISTIDINE KINASE"/>
    <property type="match status" value="1"/>
</dbReference>
<dbReference type="PANTHER" id="PTHR42878">
    <property type="entry name" value="TWO-COMPONENT HISTIDINE KINASE"/>
    <property type="match status" value="1"/>
</dbReference>
<dbReference type="PRINTS" id="PR00344">
    <property type="entry name" value="BCTRLSENSOR"/>
</dbReference>
<dbReference type="GO" id="GO:0000156">
    <property type="term" value="F:phosphorelay response regulator activity"/>
    <property type="evidence" value="ECO:0007669"/>
    <property type="project" value="TreeGrafter"/>
</dbReference>
<comment type="catalytic activity">
    <reaction evidence="1">
        <text>ATP + protein L-histidine = ADP + protein N-phospho-L-histidine.</text>
        <dbReference type="EC" id="2.7.13.3"/>
    </reaction>
</comment>
<evidence type="ECO:0000256" key="2">
    <source>
        <dbReference type="ARBA" id="ARBA00012438"/>
    </source>
</evidence>
<dbReference type="SUPFAM" id="SSF47384">
    <property type="entry name" value="Homodimeric domain of signal transducing histidine kinase"/>
    <property type="match status" value="1"/>
</dbReference>
<dbReference type="InterPro" id="IPR004358">
    <property type="entry name" value="Sig_transdc_His_kin-like_C"/>
</dbReference>